<protein>
    <submittedName>
        <fullName evidence="4">Secreted protein</fullName>
    </submittedName>
</protein>
<reference evidence="4" key="1">
    <citation type="submission" date="2022-11" db="UniProtKB">
        <authorList>
            <consortium name="WormBaseParasite"/>
        </authorList>
    </citation>
    <scope>IDENTIFICATION</scope>
</reference>
<evidence type="ECO:0000256" key="1">
    <source>
        <dbReference type="SAM" id="MobiDB-lite"/>
    </source>
</evidence>
<feature type="chain" id="PRO_5037541498" evidence="2">
    <location>
        <begin position="20"/>
        <end position="67"/>
    </location>
</feature>
<feature type="signal peptide" evidence="2">
    <location>
        <begin position="1"/>
        <end position="19"/>
    </location>
</feature>
<dbReference type="WBParaSite" id="nRc.2.0.1.t10152-RA">
    <property type="protein sequence ID" value="nRc.2.0.1.t10152-RA"/>
    <property type="gene ID" value="nRc.2.0.1.g10152"/>
</dbReference>
<keyword evidence="3" id="KW-1185">Reference proteome</keyword>
<feature type="region of interest" description="Disordered" evidence="1">
    <location>
        <begin position="37"/>
        <end position="67"/>
    </location>
</feature>
<sequence length="67" mass="7315">MEWLTSGVWLTSLSLLVKSAEYRWPSKAAVDMALASEGPRPVHHRTSRNDNMIPEGIGCGCDDVGQS</sequence>
<dbReference type="Proteomes" id="UP000887565">
    <property type="component" value="Unplaced"/>
</dbReference>
<organism evidence="3 4">
    <name type="scientific">Romanomermis culicivorax</name>
    <name type="common">Nematode worm</name>
    <dbReference type="NCBI Taxonomy" id="13658"/>
    <lineage>
        <taxon>Eukaryota</taxon>
        <taxon>Metazoa</taxon>
        <taxon>Ecdysozoa</taxon>
        <taxon>Nematoda</taxon>
        <taxon>Enoplea</taxon>
        <taxon>Dorylaimia</taxon>
        <taxon>Mermithida</taxon>
        <taxon>Mermithoidea</taxon>
        <taxon>Mermithidae</taxon>
        <taxon>Romanomermis</taxon>
    </lineage>
</organism>
<accession>A0A915I8F6</accession>
<proteinExistence type="predicted"/>
<evidence type="ECO:0000256" key="2">
    <source>
        <dbReference type="SAM" id="SignalP"/>
    </source>
</evidence>
<evidence type="ECO:0000313" key="4">
    <source>
        <dbReference type="WBParaSite" id="nRc.2.0.1.t10152-RA"/>
    </source>
</evidence>
<evidence type="ECO:0000313" key="3">
    <source>
        <dbReference type="Proteomes" id="UP000887565"/>
    </source>
</evidence>
<keyword evidence="2" id="KW-0732">Signal</keyword>
<name>A0A915I8F6_ROMCU</name>
<dbReference type="AlphaFoldDB" id="A0A915I8F6"/>